<dbReference type="GO" id="GO:0004674">
    <property type="term" value="F:protein serine/threonine kinase activity"/>
    <property type="evidence" value="ECO:0007669"/>
    <property type="project" value="UniProtKB-KW"/>
</dbReference>
<evidence type="ECO:0000313" key="14">
    <source>
        <dbReference type="Proteomes" id="UP001447188"/>
    </source>
</evidence>
<keyword evidence="14" id="KW-1185">Reference proteome</keyword>
<organism evidence="13 14">
    <name type="scientific">Discina gigas</name>
    <dbReference type="NCBI Taxonomy" id="1032678"/>
    <lineage>
        <taxon>Eukaryota</taxon>
        <taxon>Fungi</taxon>
        <taxon>Dikarya</taxon>
        <taxon>Ascomycota</taxon>
        <taxon>Pezizomycotina</taxon>
        <taxon>Pezizomycetes</taxon>
        <taxon>Pezizales</taxon>
        <taxon>Discinaceae</taxon>
        <taxon>Discina</taxon>
    </lineage>
</organism>
<dbReference type="PROSITE" id="PS50011">
    <property type="entry name" value="PROTEIN_KINASE_DOM"/>
    <property type="match status" value="1"/>
</dbReference>
<dbReference type="InterPro" id="IPR011009">
    <property type="entry name" value="Kinase-like_dom_sf"/>
</dbReference>
<dbReference type="InterPro" id="IPR000719">
    <property type="entry name" value="Prot_kinase_dom"/>
</dbReference>
<keyword evidence="2 10" id="KW-0723">Serine/threonine-protein kinase</keyword>
<dbReference type="Gene3D" id="1.10.510.10">
    <property type="entry name" value="Transferase(Phosphotransferase) domain 1"/>
    <property type="match status" value="1"/>
</dbReference>
<dbReference type="PANTHER" id="PTHR24346:SF107">
    <property type="entry name" value="SERINE_THREONINE-PROTEIN KINASE CHK1"/>
    <property type="match status" value="1"/>
</dbReference>
<comment type="similarity">
    <text evidence="10">Belongs to the protein kinase superfamily.</text>
</comment>
<keyword evidence="5 13" id="KW-0418">Kinase</keyword>
<feature type="region of interest" description="Disordered" evidence="11">
    <location>
        <begin position="332"/>
        <end position="375"/>
    </location>
</feature>
<feature type="compositionally biased region" description="Low complexity" evidence="11">
    <location>
        <begin position="337"/>
        <end position="356"/>
    </location>
</feature>
<protein>
    <recommendedName>
        <fullName evidence="1">non-specific serine/threonine protein kinase</fullName>
        <ecNumber evidence="1">2.7.11.1</ecNumber>
    </recommendedName>
</protein>
<evidence type="ECO:0000259" key="12">
    <source>
        <dbReference type="PROSITE" id="PS50011"/>
    </source>
</evidence>
<evidence type="ECO:0000256" key="6">
    <source>
        <dbReference type="ARBA" id="ARBA00022840"/>
    </source>
</evidence>
<dbReference type="PANTHER" id="PTHR24346">
    <property type="entry name" value="MAP/MICROTUBULE AFFINITY-REGULATING KINASE"/>
    <property type="match status" value="1"/>
</dbReference>
<evidence type="ECO:0000256" key="5">
    <source>
        <dbReference type="ARBA" id="ARBA00022777"/>
    </source>
</evidence>
<keyword evidence="3" id="KW-0808">Transferase</keyword>
<evidence type="ECO:0000256" key="2">
    <source>
        <dbReference type="ARBA" id="ARBA00022527"/>
    </source>
</evidence>
<dbReference type="CDD" id="cd13993">
    <property type="entry name" value="STKc_Pat1_like"/>
    <property type="match status" value="1"/>
</dbReference>
<evidence type="ECO:0000256" key="10">
    <source>
        <dbReference type="RuleBase" id="RU000304"/>
    </source>
</evidence>
<dbReference type="Pfam" id="PF00069">
    <property type="entry name" value="Pkinase"/>
    <property type="match status" value="1"/>
</dbReference>
<keyword evidence="4 9" id="KW-0547">Nucleotide-binding</keyword>
<name>A0ABR3GCR9_9PEZI</name>
<proteinExistence type="inferred from homology"/>
<dbReference type="PROSITE" id="PS00108">
    <property type="entry name" value="PROTEIN_KINASE_ST"/>
    <property type="match status" value="1"/>
</dbReference>
<comment type="catalytic activity">
    <reaction evidence="7">
        <text>L-threonyl-[protein] + ATP = O-phospho-L-threonyl-[protein] + ADP + H(+)</text>
        <dbReference type="Rhea" id="RHEA:46608"/>
        <dbReference type="Rhea" id="RHEA-COMP:11060"/>
        <dbReference type="Rhea" id="RHEA-COMP:11605"/>
        <dbReference type="ChEBI" id="CHEBI:15378"/>
        <dbReference type="ChEBI" id="CHEBI:30013"/>
        <dbReference type="ChEBI" id="CHEBI:30616"/>
        <dbReference type="ChEBI" id="CHEBI:61977"/>
        <dbReference type="ChEBI" id="CHEBI:456216"/>
        <dbReference type="EC" id="2.7.11.1"/>
    </reaction>
</comment>
<comment type="catalytic activity">
    <reaction evidence="8">
        <text>L-seryl-[protein] + ATP = O-phospho-L-seryl-[protein] + ADP + H(+)</text>
        <dbReference type="Rhea" id="RHEA:17989"/>
        <dbReference type="Rhea" id="RHEA-COMP:9863"/>
        <dbReference type="Rhea" id="RHEA-COMP:11604"/>
        <dbReference type="ChEBI" id="CHEBI:15378"/>
        <dbReference type="ChEBI" id="CHEBI:29999"/>
        <dbReference type="ChEBI" id="CHEBI:30616"/>
        <dbReference type="ChEBI" id="CHEBI:83421"/>
        <dbReference type="ChEBI" id="CHEBI:456216"/>
        <dbReference type="EC" id="2.7.11.1"/>
    </reaction>
</comment>
<evidence type="ECO:0000256" key="1">
    <source>
        <dbReference type="ARBA" id="ARBA00012513"/>
    </source>
</evidence>
<evidence type="ECO:0000256" key="3">
    <source>
        <dbReference type="ARBA" id="ARBA00022679"/>
    </source>
</evidence>
<evidence type="ECO:0000313" key="13">
    <source>
        <dbReference type="EMBL" id="KAL0633767.1"/>
    </source>
</evidence>
<gene>
    <name evidence="13" type="primary">SKS1</name>
    <name evidence="13" type="ORF">Q9L58_007306</name>
</gene>
<dbReference type="EC" id="2.7.11.1" evidence="1"/>
<dbReference type="InterPro" id="IPR017441">
    <property type="entry name" value="Protein_kinase_ATP_BS"/>
</dbReference>
<dbReference type="Proteomes" id="UP001447188">
    <property type="component" value="Unassembled WGS sequence"/>
</dbReference>
<feature type="binding site" evidence="9">
    <location>
        <position position="57"/>
    </location>
    <ligand>
        <name>ATP</name>
        <dbReference type="ChEBI" id="CHEBI:30616"/>
    </ligand>
</feature>
<feature type="domain" description="Protein kinase" evidence="12">
    <location>
        <begin position="28"/>
        <end position="294"/>
    </location>
</feature>
<comment type="caution">
    <text evidence="13">The sequence shown here is derived from an EMBL/GenBank/DDBJ whole genome shotgun (WGS) entry which is preliminary data.</text>
</comment>
<evidence type="ECO:0000256" key="7">
    <source>
        <dbReference type="ARBA" id="ARBA00047899"/>
    </source>
</evidence>
<keyword evidence="6 9" id="KW-0067">ATP-binding</keyword>
<sequence>MSSTSSNSSSSSTTRPEDRIGQLLAGRLELTGILGLGAYGVVYTAVDIFTCTPFAVKALSKIGLDSRQKRFQQREIALHHKASSHPNVVSLVKILDTADCTYVIIEYCPEGDLFTNITERGHYVGNDILAKRVFLQLLDAVEHCHSMGIYHRDLKPENVLVTNGGLTVKLADFGLATTEAITSDFGCGSTFYMSPECQQSSPRNTSCYASAPNDVWSLGVILVNLTCGRNPWKRASPSDSTFRAYLKDPRMLRTILPLSSELDFILRLIFECNPQKRITIPELRTRIMACHRFTTGPGPMDSPPLSEVSDSSDQLVDPDVFQLPSTPFQSKAAGLFTPDYTPSTTPQTTQNSRPNPFLFSKPLATPPPSDTSSVNSQFFIETNSPSGDVSPIIVPATPTDFSPPSSQNHWQLPFFHALDDVEKVQQSVLRTPQGVSVF</sequence>
<evidence type="ECO:0000256" key="11">
    <source>
        <dbReference type="SAM" id="MobiDB-lite"/>
    </source>
</evidence>
<accession>A0ABR3GCR9</accession>
<reference evidence="13 14" key="1">
    <citation type="submission" date="2024-02" db="EMBL/GenBank/DDBJ databases">
        <title>Discinaceae phylogenomics.</title>
        <authorList>
            <person name="Dirks A.C."/>
            <person name="James T.Y."/>
        </authorList>
    </citation>
    <scope>NUCLEOTIDE SEQUENCE [LARGE SCALE GENOMIC DNA]</scope>
    <source>
        <strain evidence="13 14">ACD0624</strain>
    </source>
</reference>
<dbReference type="PROSITE" id="PS00107">
    <property type="entry name" value="PROTEIN_KINASE_ATP"/>
    <property type="match status" value="1"/>
</dbReference>
<dbReference type="EMBL" id="JBBBZM010000114">
    <property type="protein sequence ID" value="KAL0633767.1"/>
    <property type="molecule type" value="Genomic_DNA"/>
</dbReference>
<evidence type="ECO:0000256" key="4">
    <source>
        <dbReference type="ARBA" id="ARBA00022741"/>
    </source>
</evidence>
<dbReference type="SMART" id="SM00220">
    <property type="entry name" value="S_TKc"/>
    <property type="match status" value="1"/>
</dbReference>
<evidence type="ECO:0000256" key="9">
    <source>
        <dbReference type="PROSITE-ProRule" id="PRU10141"/>
    </source>
</evidence>
<dbReference type="SUPFAM" id="SSF56112">
    <property type="entry name" value="Protein kinase-like (PK-like)"/>
    <property type="match status" value="1"/>
</dbReference>
<dbReference type="InterPro" id="IPR008271">
    <property type="entry name" value="Ser/Thr_kinase_AS"/>
</dbReference>
<evidence type="ECO:0000256" key="8">
    <source>
        <dbReference type="ARBA" id="ARBA00048679"/>
    </source>
</evidence>